<proteinExistence type="predicted"/>
<dbReference type="PANTHER" id="PTHR11709:SF431">
    <property type="entry name" value="LACCASE-5"/>
    <property type="match status" value="1"/>
</dbReference>
<comment type="caution">
    <text evidence="4">The sequence shown here is derived from an EMBL/GenBank/DDBJ whole genome shotgun (WGS) entry which is preliminary data.</text>
</comment>
<keyword evidence="2" id="KW-0732">Signal</keyword>
<name>A0AAV9CBJ5_ACOCL</name>
<feature type="domain" description="Plastocyanin-like" evidence="3">
    <location>
        <begin position="32"/>
        <end position="152"/>
    </location>
</feature>
<dbReference type="Gene3D" id="2.60.40.420">
    <property type="entry name" value="Cupredoxins - blue copper proteins"/>
    <property type="match status" value="1"/>
</dbReference>
<feature type="signal peptide" evidence="2">
    <location>
        <begin position="1"/>
        <end position="21"/>
    </location>
</feature>
<dbReference type="Pfam" id="PF00394">
    <property type="entry name" value="Cu-oxidase"/>
    <property type="match status" value="1"/>
</dbReference>
<accession>A0AAV9CBJ5</accession>
<dbReference type="InterPro" id="IPR001117">
    <property type="entry name" value="Cu-oxidase_2nd"/>
</dbReference>
<dbReference type="PANTHER" id="PTHR11709">
    <property type="entry name" value="MULTI-COPPER OXIDASE"/>
    <property type="match status" value="1"/>
</dbReference>
<dbReference type="SUPFAM" id="SSF49503">
    <property type="entry name" value="Cupredoxins"/>
    <property type="match status" value="1"/>
</dbReference>
<dbReference type="GO" id="GO:0016491">
    <property type="term" value="F:oxidoreductase activity"/>
    <property type="evidence" value="ECO:0007669"/>
    <property type="project" value="TreeGrafter"/>
</dbReference>
<evidence type="ECO:0000256" key="2">
    <source>
        <dbReference type="SAM" id="SignalP"/>
    </source>
</evidence>
<protein>
    <submittedName>
        <fullName evidence="4">Laccase-17</fullName>
    </submittedName>
</protein>
<feature type="chain" id="PRO_5043653504" evidence="2">
    <location>
        <begin position="22"/>
        <end position="219"/>
    </location>
</feature>
<dbReference type="InterPro" id="IPR045087">
    <property type="entry name" value="Cu-oxidase_fam"/>
</dbReference>
<reference evidence="4" key="2">
    <citation type="submission" date="2023-06" db="EMBL/GenBank/DDBJ databases">
        <authorList>
            <person name="Ma L."/>
            <person name="Liu K.-W."/>
            <person name="Li Z."/>
            <person name="Hsiao Y.-Y."/>
            <person name="Qi Y."/>
            <person name="Fu T."/>
            <person name="Tang G."/>
            <person name="Zhang D."/>
            <person name="Sun W.-H."/>
            <person name="Liu D.-K."/>
            <person name="Li Y."/>
            <person name="Chen G.-Z."/>
            <person name="Liu X.-D."/>
            <person name="Liao X.-Y."/>
            <person name="Jiang Y.-T."/>
            <person name="Yu X."/>
            <person name="Hao Y."/>
            <person name="Huang J."/>
            <person name="Zhao X.-W."/>
            <person name="Ke S."/>
            <person name="Chen Y.-Y."/>
            <person name="Wu W.-L."/>
            <person name="Hsu J.-L."/>
            <person name="Lin Y.-F."/>
            <person name="Huang M.-D."/>
            <person name="Li C.-Y."/>
            <person name="Huang L."/>
            <person name="Wang Z.-W."/>
            <person name="Zhao X."/>
            <person name="Zhong W.-Y."/>
            <person name="Peng D.-H."/>
            <person name="Ahmad S."/>
            <person name="Lan S."/>
            <person name="Zhang J.-S."/>
            <person name="Tsai W.-C."/>
            <person name="Van De Peer Y."/>
            <person name="Liu Z.-J."/>
        </authorList>
    </citation>
    <scope>NUCLEOTIDE SEQUENCE</scope>
    <source>
        <strain evidence="4">CP</strain>
        <tissue evidence="4">Leaves</tissue>
    </source>
</reference>
<dbReference type="AlphaFoldDB" id="A0AAV9CBJ5"/>
<organism evidence="4 5">
    <name type="scientific">Acorus calamus</name>
    <name type="common">Sweet flag</name>
    <dbReference type="NCBI Taxonomy" id="4465"/>
    <lineage>
        <taxon>Eukaryota</taxon>
        <taxon>Viridiplantae</taxon>
        <taxon>Streptophyta</taxon>
        <taxon>Embryophyta</taxon>
        <taxon>Tracheophyta</taxon>
        <taxon>Spermatophyta</taxon>
        <taxon>Magnoliopsida</taxon>
        <taxon>Liliopsida</taxon>
        <taxon>Acoraceae</taxon>
        <taxon>Acorus</taxon>
    </lineage>
</organism>
<dbReference type="EMBL" id="JAUJYO010000020">
    <property type="protein sequence ID" value="KAK1285592.1"/>
    <property type="molecule type" value="Genomic_DNA"/>
</dbReference>
<dbReference type="Proteomes" id="UP001180020">
    <property type="component" value="Unassembled WGS sequence"/>
</dbReference>
<keyword evidence="5" id="KW-1185">Reference proteome</keyword>
<feature type="region of interest" description="Disordered" evidence="1">
    <location>
        <begin position="156"/>
        <end position="219"/>
    </location>
</feature>
<evidence type="ECO:0000313" key="4">
    <source>
        <dbReference type="EMBL" id="KAK1285592.1"/>
    </source>
</evidence>
<evidence type="ECO:0000313" key="5">
    <source>
        <dbReference type="Proteomes" id="UP001180020"/>
    </source>
</evidence>
<reference evidence="4" key="1">
    <citation type="journal article" date="2023" name="Nat. Commun.">
        <title>Diploid and tetraploid genomes of Acorus and the evolution of monocots.</title>
        <authorList>
            <person name="Ma L."/>
            <person name="Liu K.W."/>
            <person name="Li Z."/>
            <person name="Hsiao Y.Y."/>
            <person name="Qi Y."/>
            <person name="Fu T."/>
            <person name="Tang G.D."/>
            <person name="Zhang D."/>
            <person name="Sun W.H."/>
            <person name="Liu D.K."/>
            <person name="Li Y."/>
            <person name="Chen G.Z."/>
            <person name="Liu X.D."/>
            <person name="Liao X.Y."/>
            <person name="Jiang Y.T."/>
            <person name="Yu X."/>
            <person name="Hao Y."/>
            <person name="Huang J."/>
            <person name="Zhao X.W."/>
            <person name="Ke S."/>
            <person name="Chen Y.Y."/>
            <person name="Wu W.L."/>
            <person name="Hsu J.L."/>
            <person name="Lin Y.F."/>
            <person name="Huang M.D."/>
            <person name="Li C.Y."/>
            <person name="Huang L."/>
            <person name="Wang Z.W."/>
            <person name="Zhao X."/>
            <person name="Zhong W.Y."/>
            <person name="Peng D.H."/>
            <person name="Ahmad S."/>
            <person name="Lan S."/>
            <person name="Zhang J.S."/>
            <person name="Tsai W.C."/>
            <person name="Van de Peer Y."/>
            <person name="Liu Z.J."/>
        </authorList>
    </citation>
    <scope>NUCLEOTIDE SEQUENCE</scope>
    <source>
        <strain evidence="4">CP</strain>
    </source>
</reference>
<feature type="compositionally biased region" description="Basic residues" evidence="1">
    <location>
        <begin position="178"/>
        <end position="198"/>
    </location>
</feature>
<evidence type="ECO:0000259" key="3">
    <source>
        <dbReference type="Pfam" id="PF00394"/>
    </source>
</evidence>
<gene>
    <name evidence="4" type="primary">LAC17</name>
    <name evidence="4" type="ORF">QJS10_CPB20g00209</name>
</gene>
<dbReference type="InterPro" id="IPR008972">
    <property type="entry name" value="Cupredoxin"/>
</dbReference>
<sequence length="219" mass="24109">MEFQNYCLLLWFLLFSAQTSAEDHHHHIDVQTTPVKRLCDTHKIILYNCSTSDTVILSVSAGETNLYWVINAAMNTELSIAGHLMTVVATDASYTKQFNTSEIMLGPGQTTDVHVTMDQPARRYCIAVRAYPSAEDVVFDNTTTTAILEYKSAACSSKPGPAQPAMPSLPAFNEGNRSPRKAQKPPRRAALGHKRARSQPKAPTQGTLTALLKEKAMTQ</sequence>
<evidence type="ECO:0000256" key="1">
    <source>
        <dbReference type="SAM" id="MobiDB-lite"/>
    </source>
</evidence>